<dbReference type="AlphaFoldDB" id="A0A409WYX2"/>
<keyword evidence="1" id="KW-1133">Transmembrane helix</keyword>
<feature type="transmembrane region" description="Helical" evidence="1">
    <location>
        <begin position="171"/>
        <end position="193"/>
    </location>
</feature>
<evidence type="ECO:0000313" key="4">
    <source>
        <dbReference type="Proteomes" id="UP000284842"/>
    </source>
</evidence>
<evidence type="ECO:0000313" key="3">
    <source>
        <dbReference type="EMBL" id="PPQ83697.1"/>
    </source>
</evidence>
<dbReference type="EMBL" id="NHTK01004999">
    <property type="protein sequence ID" value="PPQ83697.1"/>
    <property type="molecule type" value="Genomic_DNA"/>
</dbReference>
<keyword evidence="4" id="KW-1185">Reference proteome</keyword>
<proteinExistence type="predicted"/>
<reference evidence="3 4" key="1">
    <citation type="journal article" date="2018" name="Evol. Lett.">
        <title>Horizontal gene cluster transfer increased hallucinogenic mushroom diversity.</title>
        <authorList>
            <person name="Reynolds H.T."/>
            <person name="Vijayakumar V."/>
            <person name="Gluck-Thaler E."/>
            <person name="Korotkin H.B."/>
            <person name="Matheny P.B."/>
            <person name="Slot J.C."/>
        </authorList>
    </citation>
    <scope>NUCLEOTIDE SEQUENCE [LARGE SCALE GENOMIC DNA]</scope>
    <source>
        <strain evidence="3 4">2629</strain>
    </source>
</reference>
<feature type="transmembrane region" description="Helical" evidence="1">
    <location>
        <begin position="255"/>
        <end position="277"/>
    </location>
</feature>
<evidence type="ECO:0000259" key="2">
    <source>
        <dbReference type="Pfam" id="PF20152"/>
    </source>
</evidence>
<dbReference type="Pfam" id="PF20152">
    <property type="entry name" value="DUF6534"/>
    <property type="match status" value="1"/>
</dbReference>
<protein>
    <recommendedName>
        <fullName evidence="2">DUF6534 domain-containing protein</fullName>
    </recommendedName>
</protein>
<feature type="transmembrane region" description="Helical" evidence="1">
    <location>
        <begin position="213"/>
        <end position="234"/>
    </location>
</feature>
<comment type="caution">
    <text evidence="3">The sequence shown here is derived from an EMBL/GenBank/DDBJ whole genome shotgun (WGS) entry which is preliminary data.</text>
</comment>
<name>A0A409WYX2_9AGAR</name>
<feature type="domain" description="DUF6534" evidence="2">
    <location>
        <begin position="219"/>
        <end position="277"/>
    </location>
</feature>
<dbReference type="OrthoDB" id="2535105at2759"/>
<gene>
    <name evidence="3" type="ORF">CVT24_007884</name>
</gene>
<dbReference type="InParanoid" id="A0A409WYX2"/>
<dbReference type="PANTHER" id="PTHR40465:SF1">
    <property type="entry name" value="DUF6534 DOMAIN-CONTAINING PROTEIN"/>
    <property type="match status" value="1"/>
</dbReference>
<feature type="transmembrane region" description="Helical" evidence="1">
    <location>
        <begin position="12"/>
        <end position="33"/>
    </location>
</feature>
<dbReference type="PANTHER" id="PTHR40465">
    <property type="entry name" value="CHROMOSOME 1, WHOLE GENOME SHOTGUN SEQUENCE"/>
    <property type="match status" value="1"/>
</dbReference>
<dbReference type="InterPro" id="IPR045339">
    <property type="entry name" value="DUF6534"/>
</dbReference>
<keyword evidence="1" id="KW-0472">Membrane</keyword>
<dbReference type="Proteomes" id="UP000284842">
    <property type="component" value="Unassembled WGS sequence"/>
</dbReference>
<organism evidence="3 4">
    <name type="scientific">Panaeolus cyanescens</name>
    <dbReference type="NCBI Taxonomy" id="181874"/>
    <lineage>
        <taxon>Eukaryota</taxon>
        <taxon>Fungi</taxon>
        <taxon>Dikarya</taxon>
        <taxon>Basidiomycota</taxon>
        <taxon>Agaricomycotina</taxon>
        <taxon>Agaricomycetes</taxon>
        <taxon>Agaricomycetidae</taxon>
        <taxon>Agaricales</taxon>
        <taxon>Agaricineae</taxon>
        <taxon>Galeropsidaceae</taxon>
        <taxon>Panaeolus</taxon>
    </lineage>
</organism>
<accession>A0A409WYX2</accession>
<keyword evidence="1" id="KW-0812">Transmembrane</keyword>
<sequence>MDQPFAGFDANGTLGAATIGVIFSSILYGAAVVQTYTYYINFGDDYRWLKALVRFVIIFKRTHHNHQINLRLTGMPLLRLSDTAHMACFVHALYTLNVTNYGDPSAVLRPPNTVWVAAVFSSFIALSVQVSLYSHSHSHSDHPISDLIHLQPLSPPQGFFAYRIKRFSEKWTLAVLCLLLVIMRLIFSIIVTIKGFQMTSLIEFVRDSKASLTVMLTVSVCCDVFIAGSMCYYLTRQRNKFSKHTSKTIDKIVAWTIETGFANSVAGIVMLVLFIQFPHKRNYQNCCHLQ</sequence>
<evidence type="ECO:0000256" key="1">
    <source>
        <dbReference type="SAM" id="Phobius"/>
    </source>
</evidence>